<dbReference type="PROSITE" id="PS51419">
    <property type="entry name" value="RAB"/>
    <property type="match status" value="1"/>
</dbReference>
<dbReference type="InterPro" id="IPR036047">
    <property type="entry name" value="F-box-like_dom_sf"/>
</dbReference>
<dbReference type="GO" id="GO:0051301">
    <property type="term" value="P:cell division"/>
    <property type="evidence" value="ECO:0007669"/>
    <property type="project" value="UniProtKB-KW"/>
</dbReference>
<evidence type="ECO:0000313" key="5">
    <source>
        <dbReference type="Proteomes" id="UP001141327"/>
    </source>
</evidence>
<gene>
    <name evidence="4" type="ORF">PAPYR_1807</name>
</gene>
<accession>A0ABQ8URB8</accession>
<dbReference type="PRINTS" id="PR00449">
    <property type="entry name" value="RASTRNSFRMNG"/>
</dbReference>
<evidence type="ECO:0000256" key="1">
    <source>
        <dbReference type="ARBA" id="ARBA00022741"/>
    </source>
</evidence>
<proteinExistence type="predicted"/>
<comment type="caution">
    <text evidence="4">The sequence shown here is derived from an EMBL/GenBank/DDBJ whole genome shotgun (WGS) entry which is preliminary data.</text>
</comment>
<sequence length="319" mass="35727">MGQARSKFPLNDLPNEILVSIFRYVGDNEALASWMMVCHRWHVLLLSTSCWALLPGESRSFAEYYDRQLGTFLLNAHPRPKRGRAISDLKCVVVGPCEAGKTSLIIRLVTEEFPLPSESAPKRLFENYSRLLMFGGVPYNIQLWDTTGHEDYDRLRPLSYVEADLFLMCFAVGDRIRPSACQGPAFTALIVRRRLGPSATVVPEVCCYCPKAPVLLVGCRSDLRAGTARWEPDEVRYSECLRLVKEAGLVGYTEVSAKSGTALGNFSEVAIMAALEPMQTKEFFQRVWRPTPDKASAPFEFTTLADLQTRRGLRAPAPQ</sequence>
<feature type="domain" description="F-box" evidence="3">
    <location>
        <begin position="7"/>
        <end position="54"/>
    </location>
</feature>
<dbReference type="Gene3D" id="1.20.1280.50">
    <property type="match status" value="1"/>
</dbReference>
<dbReference type="InterPro" id="IPR001806">
    <property type="entry name" value="Small_GTPase"/>
</dbReference>
<name>A0ABQ8URB8_9EUKA</name>
<evidence type="ECO:0000259" key="3">
    <source>
        <dbReference type="PROSITE" id="PS50181"/>
    </source>
</evidence>
<dbReference type="PANTHER" id="PTHR24072">
    <property type="entry name" value="RHO FAMILY GTPASE"/>
    <property type="match status" value="1"/>
</dbReference>
<protein>
    <submittedName>
        <fullName evidence="4">Cell division control protein 42</fullName>
    </submittedName>
</protein>
<dbReference type="InterPro" id="IPR027417">
    <property type="entry name" value="P-loop_NTPase"/>
</dbReference>
<evidence type="ECO:0000313" key="4">
    <source>
        <dbReference type="EMBL" id="KAJ4461683.1"/>
    </source>
</evidence>
<keyword evidence="5" id="KW-1185">Reference proteome</keyword>
<evidence type="ECO:0000256" key="2">
    <source>
        <dbReference type="ARBA" id="ARBA00023134"/>
    </source>
</evidence>
<reference evidence="4" key="1">
    <citation type="journal article" date="2022" name="bioRxiv">
        <title>Genomics of Preaxostyla Flagellates Illuminates Evolutionary Transitions and the Path Towards Mitochondrial Loss.</title>
        <authorList>
            <person name="Novak L.V.F."/>
            <person name="Treitli S.C."/>
            <person name="Pyrih J."/>
            <person name="Halakuc P."/>
            <person name="Pipaliya S.V."/>
            <person name="Vacek V."/>
            <person name="Brzon O."/>
            <person name="Soukal P."/>
            <person name="Eme L."/>
            <person name="Dacks J.B."/>
            <person name="Karnkowska A."/>
            <person name="Elias M."/>
            <person name="Hampl V."/>
        </authorList>
    </citation>
    <scope>NUCLEOTIDE SEQUENCE</scope>
    <source>
        <strain evidence="4">RCP-MX</strain>
    </source>
</reference>
<organism evidence="4 5">
    <name type="scientific">Paratrimastix pyriformis</name>
    <dbReference type="NCBI Taxonomy" id="342808"/>
    <lineage>
        <taxon>Eukaryota</taxon>
        <taxon>Metamonada</taxon>
        <taxon>Preaxostyla</taxon>
        <taxon>Paratrimastigidae</taxon>
        <taxon>Paratrimastix</taxon>
    </lineage>
</organism>
<dbReference type="Gene3D" id="3.40.50.300">
    <property type="entry name" value="P-loop containing nucleotide triphosphate hydrolases"/>
    <property type="match status" value="1"/>
</dbReference>
<dbReference type="Pfam" id="PF12937">
    <property type="entry name" value="F-box-like"/>
    <property type="match status" value="1"/>
</dbReference>
<keyword evidence="2" id="KW-0342">GTP-binding</keyword>
<dbReference type="SMART" id="SM00175">
    <property type="entry name" value="RAB"/>
    <property type="match status" value="1"/>
</dbReference>
<dbReference type="PROSITE" id="PS50181">
    <property type="entry name" value="FBOX"/>
    <property type="match status" value="1"/>
</dbReference>
<dbReference type="EMBL" id="JAPMOS010000006">
    <property type="protein sequence ID" value="KAJ4461683.1"/>
    <property type="molecule type" value="Genomic_DNA"/>
</dbReference>
<keyword evidence="1" id="KW-0547">Nucleotide-binding</keyword>
<keyword evidence="4" id="KW-0131">Cell cycle</keyword>
<dbReference type="NCBIfam" id="TIGR00231">
    <property type="entry name" value="small_GTP"/>
    <property type="match status" value="1"/>
</dbReference>
<dbReference type="SMART" id="SM00174">
    <property type="entry name" value="RHO"/>
    <property type="match status" value="1"/>
</dbReference>
<dbReference type="PROSITE" id="PS51421">
    <property type="entry name" value="RAS"/>
    <property type="match status" value="1"/>
</dbReference>
<dbReference type="InterPro" id="IPR005225">
    <property type="entry name" value="Small_GTP-bd"/>
</dbReference>
<dbReference type="PROSITE" id="PS51420">
    <property type="entry name" value="RHO"/>
    <property type="match status" value="1"/>
</dbReference>
<dbReference type="Pfam" id="PF00071">
    <property type="entry name" value="Ras"/>
    <property type="match status" value="1"/>
</dbReference>
<dbReference type="SMART" id="SM00173">
    <property type="entry name" value="RAS"/>
    <property type="match status" value="1"/>
</dbReference>
<dbReference type="InterPro" id="IPR001810">
    <property type="entry name" value="F-box_dom"/>
</dbReference>
<dbReference type="SUPFAM" id="SSF81383">
    <property type="entry name" value="F-box domain"/>
    <property type="match status" value="1"/>
</dbReference>
<dbReference type="InterPro" id="IPR003578">
    <property type="entry name" value="Small_GTPase_Rho"/>
</dbReference>
<dbReference type="SUPFAM" id="SSF52540">
    <property type="entry name" value="P-loop containing nucleoside triphosphate hydrolases"/>
    <property type="match status" value="1"/>
</dbReference>
<keyword evidence="4" id="KW-0132">Cell division</keyword>
<dbReference type="CDD" id="cd00157">
    <property type="entry name" value="Rho"/>
    <property type="match status" value="1"/>
</dbReference>
<dbReference type="Proteomes" id="UP001141327">
    <property type="component" value="Unassembled WGS sequence"/>
</dbReference>